<gene>
    <name evidence="1" type="ORF">AKJ09_08576</name>
</gene>
<dbReference type="KEGG" id="llu:AKJ09_08576"/>
<dbReference type="EMBL" id="CP012333">
    <property type="protein sequence ID" value="AKV01913.1"/>
    <property type="molecule type" value="Genomic_DNA"/>
</dbReference>
<evidence type="ECO:0000313" key="2">
    <source>
        <dbReference type="Proteomes" id="UP000064967"/>
    </source>
</evidence>
<protein>
    <submittedName>
        <fullName evidence="1">Uncharacterized protein</fullName>
    </submittedName>
</protein>
<proteinExistence type="predicted"/>
<name>A0A0K1Q847_9BACT</name>
<reference evidence="1 2" key="1">
    <citation type="submission" date="2015-08" db="EMBL/GenBank/DDBJ databases">
        <authorList>
            <person name="Babu N.S."/>
            <person name="Beckwith C.J."/>
            <person name="Beseler K.G."/>
            <person name="Brison A."/>
            <person name="Carone J.V."/>
            <person name="Caskin T.P."/>
            <person name="Diamond M."/>
            <person name="Durham M.E."/>
            <person name="Foxe J.M."/>
            <person name="Go M."/>
            <person name="Henderson B.A."/>
            <person name="Jones I.B."/>
            <person name="McGettigan J.A."/>
            <person name="Micheletti S.J."/>
            <person name="Nasrallah M.E."/>
            <person name="Ortiz D."/>
            <person name="Piller C.R."/>
            <person name="Privatt S.R."/>
            <person name="Schneider S.L."/>
            <person name="Sharp S."/>
            <person name="Smith T.C."/>
            <person name="Stanton J.D."/>
            <person name="Ullery H.E."/>
            <person name="Wilson R.J."/>
            <person name="Serrano M.G."/>
            <person name="Buck G."/>
            <person name="Lee V."/>
            <person name="Wang Y."/>
            <person name="Carvalho R."/>
            <person name="Voegtly L."/>
            <person name="Shi R."/>
            <person name="Duckworth R."/>
            <person name="Johnson A."/>
            <person name="Loviza R."/>
            <person name="Walstead R."/>
            <person name="Shah Z."/>
            <person name="Kiflezghi M."/>
            <person name="Wade K."/>
            <person name="Ball S.L."/>
            <person name="Bradley K.W."/>
            <person name="Asai D.J."/>
            <person name="Bowman C.A."/>
            <person name="Russell D.A."/>
            <person name="Pope W.H."/>
            <person name="Jacobs-Sera D."/>
            <person name="Hendrix R.W."/>
            <person name="Hatfull G.F."/>
        </authorList>
    </citation>
    <scope>NUCLEOTIDE SEQUENCE [LARGE SCALE GENOMIC DNA]</scope>
    <source>
        <strain evidence="1 2">DSM 27648</strain>
    </source>
</reference>
<dbReference type="Proteomes" id="UP000064967">
    <property type="component" value="Chromosome"/>
</dbReference>
<organism evidence="1 2">
    <name type="scientific">Labilithrix luteola</name>
    <dbReference type="NCBI Taxonomy" id="1391654"/>
    <lineage>
        <taxon>Bacteria</taxon>
        <taxon>Pseudomonadati</taxon>
        <taxon>Myxococcota</taxon>
        <taxon>Polyangia</taxon>
        <taxon>Polyangiales</taxon>
        <taxon>Labilitrichaceae</taxon>
        <taxon>Labilithrix</taxon>
    </lineage>
</organism>
<dbReference type="AlphaFoldDB" id="A0A0K1Q847"/>
<sequence>MSAFFVFFVLTAPLLIVLFNVSSWVLDFIPKVHALAITLEE</sequence>
<accession>A0A0K1Q847</accession>
<keyword evidence="2" id="KW-1185">Reference proteome</keyword>
<evidence type="ECO:0000313" key="1">
    <source>
        <dbReference type="EMBL" id="AKV01913.1"/>
    </source>
</evidence>
<dbReference type="STRING" id="1391654.AKJ09_08576"/>